<protein>
    <submittedName>
        <fullName evidence="2">Uncharacterized protein</fullName>
    </submittedName>
</protein>
<evidence type="ECO:0000256" key="1">
    <source>
        <dbReference type="SAM" id="MobiDB-lite"/>
    </source>
</evidence>
<organism evidence="2 3">
    <name type="scientific">Nitrospirillum viridazoti CBAmc</name>
    <dbReference type="NCBI Taxonomy" id="1441467"/>
    <lineage>
        <taxon>Bacteria</taxon>
        <taxon>Pseudomonadati</taxon>
        <taxon>Pseudomonadota</taxon>
        <taxon>Alphaproteobacteria</taxon>
        <taxon>Rhodospirillales</taxon>
        <taxon>Azospirillaceae</taxon>
        <taxon>Nitrospirillum</taxon>
        <taxon>Nitrospirillum viridazoti</taxon>
    </lineage>
</organism>
<name>A0A248JZE3_9PROT</name>
<dbReference type="Proteomes" id="UP000197153">
    <property type="component" value="Chromosome 3"/>
</dbReference>
<dbReference type="AlphaFoldDB" id="A0A248JZE3"/>
<dbReference type="EMBL" id="CP022112">
    <property type="protein sequence ID" value="ASG23851.1"/>
    <property type="molecule type" value="Genomic_DNA"/>
</dbReference>
<accession>A0A248JZE3</accession>
<reference evidence="2 3" key="1">
    <citation type="submission" date="2017-06" db="EMBL/GenBank/DDBJ databases">
        <title>Complete genome sequence of Nitrospirillum amazonense strain CBAmC, an endophytic nitrogen-fixing and plant growth-promoting bacterium, isolated from sugarcane.</title>
        <authorList>
            <person name="Schwab S."/>
            <person name="dos Santos Teixeira K.R."/>
            <person name="Simoes Araujo J.L."/>
            <person name="Soares Vidal M."/>
            <person name="Borges de Freitas H.R."/>
            <person name="Rivello Crivelaro A.L."/>
            <person name="Bueno de Camargo Nunes A."/>
            <person name="dos Santos C.M."/>
            <person name="Palmeira da Silva Rosa D."/>
            <person name="da Silva Padilha D."/>
            <person name="da Silva E."/>
            <person name="Araujo Terra L."/>
            <person name="Soares Mendes V."/>
            <person name="Farinelli L."/>
            <person name="Magalhaes Cruz L."/>
            <person name="Baldani J.I."/>
        </authorList>
    </citation>
    <scope>NUCLEOTIDE SEQUENCE [LARGE SCALE GENOMIC DNA]</scope>
    <source>
        <strain evidence="2 3">CBAmC</strain>
    </source>
</reference>
<dbReference type="RefSeq" id="WP_088874316.1">
    <property type="nucleotide sequence ID" value="NZ_CP022112.1"/>
</dbReference>
<evidence type="ECO:0000313" key="3">
    <source>
        <dbReference type="Proteomes" id="UP000197153"/>
    </source>
</evidence>
<keyword evidence="3" id="KW-1185">Reference proteome</keyword>
<evidence type="ECO:0000313" key="2">
    <source>
        <dbReference type="EMBL" id="ASG23851.1"/>
    </source>
</evidence>
<dbReference type="KEGG" id="nao:Y958_23085"/>
<feature type="region of interest" description="Disordered" evidence="1">
    <location>
        <begin position="57"/>
        <end position="78"/>
    </location>
</feature>
<proteinExistence type="predicted"/>
<sequence length="78" mass="8070">MTGRLSGGAGSALSRALLGLLLLAFILLLMLRPAMPVALDSQGHRCTLVRVVPDADEMPPTQVAKPGPPSFGPDAYGD</sequence>
<gene>
    <name evidence="2" type="ORF">Y958_23085</name>
</gene>